<dbReference type="Proteomes" id="UP001143307">
    <property type="component" value="Unassembled WGS sequence"/>
</dbReference>
<keyword evidence="3 6" id="KW-0597">Phosphoprotein</keyword>
<dbReference type="InterPro" id="IPR003594">
    <property type="entry name" value="HATPase_dom"/>
</dbReference>
<keyword evidence="7" id="KW-0175">Coiled coil</keyword>
<proteinExistence type="predicted"/>
<keyword evidence="8" id="KW-0812">Transmembrane</keyword>
<dbReference type="Pfam" id="PF01627">
    <property type="entry name" value="Hpt"/>
    <property type="match status" value="1"/>
</dbReference>
<dbReference type="SMART" id="SM00388">
    <property type="entry name" value="HisKA"/>
    <property type="match status" value="1"/>
</dbReference>
<keyword evidence="4" id="KW-0902">Two-component regulatory system</keyword>
<dbReference type="PANTHER" id="PTHR45339">
    <property type="entry name" value="HYBRID SIGNAL TRANSDUCTION HISTIDINE KINASE J"/>
    <property type="match status" value="1"/>
</dbReference>
<comment type="catalytic activity">
    <reaction evidence="1">
        <text>ATP + protein L-histidine = ADP + protein N-phospho-L-histidine.</text>
        <dbReference type="EC" id="2.7.13.3"/>
    </reaction>
</comment>
<dbReference type="InterPro" id="IPR036097">
    <property type="entry name" value="HisK_dim/P_sf"/>
</dbReference>
<evidence type="ECO:0000256" key="6">
    <source>
        <dbReference type="PROSITE-ProRule" id="PRU00169"/>
    </source>
</evidence>
<dbReference type="SUPFAM" id="SSF55874">
    <property type="entry name" value="ATPase domain of HSP90 chaperone/DNA topoisomerase II/histidine kinase"/>
    <property type="match status" value="1"/>
</dbReference>
<evidence type="ECO:0000259" key="10">
    <source>
        <dbReference type="PROSITE" id="PS50110"/>
    </source>
</evidence>
<evidence type="ECO:0000313" key="13">
    <source>
        <dbReference type="Proteomes" id="UP001143307"/>
    </source>
</evidence>
<dbReference type="CDD" id="cd00088">
    <property type="entry name" value="HPT"/>
    <property type="match status" value="1"/>
</dbReference>
<evidence type="ECO:0000256" key="3">
    <source>
        <dbReference type="ARBA" id="ARBA00022553"/>
    </source>
</evidence>
<evidence type="ECO:0000256" key="1">
    <source>
        <dbReference type="ARBA" id="ARBA00000085"/>
    </source>
</evidence>
<dbReference type="SMART" id="SM00387">
    <property type="entry name" value="HATPase_c"/>
    <property type="match status" value="1"/>
</dbReference>
<evidence type="ECO:0000256" key="2">
    <source>
        <dbReference type="ARBA" id="ARBA00012438"/>
    </source>
</evidence>
<feature type="modified residue" description="4-aspartylphosphate" evidence="6">
    <location>
        <position position="691"/>
    </location>
</feature>
<evidence type="ECO:0000259" key="9">
    <source>
        <dbReference type="PROSITE" id="PS50109"/>
    </source>
</evidence>
<dbReference type="CDD" id="cd16922">
    <property type="entry name" value="HATPase_EvgS-ArcB-TorS-like"/>
    <property type="match status" value="1"/>
</dbReference>
<dbReference type="InterPro" id="IPR008207">
    <property type="entry name" value="Sig_transdc_His_kin_Hpt_dom"/>
</dbReference>
<gene>
    <name evidence="12" type="ORF">EYC87_16645</name>
</gene>
<dbReference type="SMART" id="SM00448">
    <property type="entry name" value="REC"/>
    <property type="match status" value="2"/>
</dbReference>
<evidence type="ECO:0000256" key="4">
    <source>
        <dbReference type="ARBA" id="ARBA00023012"/>
    </source>
</evidence>
<sequence length="1038" mass="113490">MSASATMLYFIHSLKTRSRDLRQSASFVYLIRVLSCITLAVSVYAHGAPNTVSIPDGKVTLLQSILVNTTWPNESEIDNFIIGLYGKNRQLTRSLKRELDGFTVRGKPVKITAFDALSNARKAHILVLSSAENSRLAAIENALKGSQTLIVSDGATDKDRIMVNFTQPDKNRLSFELNRSNIIDAGISLSRDMLLFGGSKLDVAAIYQETEAKLERANAVANEQQKLLADQKSTIDSQQQEVERNRSELSLLELQLDAIQSTLADSESRLEKNAAALIKKEDILAEKEAYIDSYSQRIERNLKRLEDQQTAIAEKERQIADQDKVLMKQVSTIESQRFILIAAAVTLLLVISLIVVIFRGYRSKHRLALQLEGKSRELGVANDKLVQVTEAKSRFLSAMSHEIRTPMNGVIGMAELLEGTDLTNQQGEYVSLIIKSADTLLGLINDILDFSKIEAGRLDLEHIPFNLRDILGDTLQTLALRANEKDIELTFHIPPDIPDKLIGDPLRLRQVIVNLVGNAIKFTEVGEVAVDLLLQSISDSDIQLVFEVRDSGIGISDAQQSKVFKAFDQADTSTTRQFGGTGLGLAIARQLTEMMGGTMAVRSKLNEGSTFSFSASFGLPEQPETVALEPQELKGLNALVVDDNSTNRMILEELLVNWGMSACVVDSGEKALEELKRAEDNNMAFAVALLDVMMPNMDGFELAARIRQRPKQNKTRILMLTSAGRSNTEQISQRLDISRVLLKPTKQFDLQRAITDALGVTTSHTVKKVQNLVPGPEARRVLLVEDNPVNLKVALELLRKRGHSIEVARNGAEAVEAAAKEDFDVVLMDVHMPVMDGLTATRIIRERERVDKVAHVPIIALTAGATVEDRENSISAGMTDFVSKPFKSDELFQAVESSSMSAASAVSADTADNSAVRSGNEPCLDWQGALRNLEGDENFLHELAQMFLSQYPALLQAVEAAVSSEDADELRKAAHSLKGSALVIGGQATAAAALSLENVGLSGDFPEASPCLNSLQGNLAELKVALLTQLGASQVDAS</sequence>
<organism evidence="12 13">
    <name type="scientific">Candidatus Seongchinamella marina</name>
    <dbReference type="NCBI Taxonomy" id="2518990"/>
    <lineage>
        <taxon>Bacteria</taxon>
        <taxon>Pseudomonadati</taxon>
        <taxon>Pseudomonadota</taxon>
        <taxon>Gammaproteobacteria</taxon>
        <taxon>Cellvibrionales</taxon>
        <taxon>Halieaceae</taxon>
        <taxon>Seongchinamella</taxon>
    </lineage>
</organism>
<feature type="modified residue" description="4-aspartylphosphate" evidence="6">
    <location>
        <position position="829"/>
    </location>
</feature>
<reference evidence="12" key="1">
    <citation type="submission" date="2019-02" db="EMBL/GenBank/DDBJ databases">
        <authorList>
            <person name="Li S.-H."/>
        </authorList>
    </citation>
    <scope>NUCLEOTIDE SEQUENCE</scope>
    <source>
        <strain evidence="12">IMCC8485</strain>
    </source>
</reference>
<dbReference type="SUPFAM" id="SSF47226">
    <property type="entry name" value="Histidine-containing phosphotransfer domain, HPT domain"/>
    <property type="match status" value="1"/>
</dbReference>
<keyword evidence="8" id="KW-0472">Membrane</keyword>
<dbReference type="InterPro" id="IPR011006">
    <property type="entry name" value="CheY-like_superfamily"/>
</dbReference>
<dbReference type="Pfam" id="PF00512">
    <property type="entry name" value="HisKA"/>
    <property type="match status" value="1"/>
</dbReference>
<feature type="coiled-coil region" evidence="7">
    <location>
        <begin position="207"/>
        <end position="269"/>
    </location>
</feature>
<feature type="transmembrane region" description="Helical" evidence="8">
    <location>
        <begin position="338"/>
        <end position="358"/>
    </location>
</feature>
<dbReference type="PROSITE" id="PS50109">
    <property type="entry name" value="HIS_KIN"/>
    <property type="match status" value="1"/>
</dbReference>
<dbReference type="EMBL" id="SHNP01000006">
    <property type="protein sequence ID" value="MCX2975213.1"/>
    <property type="molecule type" value="Genomic_DNA"/>
</dbReference>
<feature type="domain" description="Histidine kinase" evidence="9">
    <location>
        <begin position="398"/>
        <end position="619"/>
    </location>
</feature>
<feature type="coiled-coil region" evidence="7">
    <location>
        <begin position="295"/>
        <end position="325"/>
    </location>
</feature>
<dbReference type="Gene3D" id="3.30.565.10">
    <property type="entry name" value="Histidine kinase-like ATPase, C-terminal domain"/>
    <property type="match status" value="1"/>
</dbReference>
<evidence type="ECO:0000256" key="8">
    <source>
        <dbReference type="SAM" id="Phobius"/>
    </source>
</evidence>
<dbReference type="InterPro" id="IPR036890">
    <property type="entry name" value="HATPase_C_sf"/>
</dbReference>
<comment type="caution">
    <text evidence="12">The sequence shown here is derived from an EMBL/GenBank/DDBJ whole genome shotgun (WGS) entry which is preliminary data.</text>
</comment>
<feature type="modified residue" description="Phosphohistidine" evidence="5">
    <location>
        <position position="975"/>
    </location>
</feature>
<keyword evidence="13" id="KW-1185">Reference proteome</keyword>
<dbReference type="EC" id="2.7.13.3" evidence="2"/>
<evidence type="ECO:0000256" key="7">
    <source>
        <dbReference type="SAM" id="Coils"/>
    </source>
</evidence>
<dbReference type="PRINTS" id="PR00344">
    <property type="entry name" value="BCTRLSENSOR"/>
</dbReference>
<dbReference type="InterPro" id="IPR003661">
    <property type="entry name" value="HisK_dim/P_dom"/>
</dbReference>
<dbReference type="Pfam" id="PF00072">
    <property type="entry name" value="Response_reg"/>
    <property type="match status" value="2"/>
</dbReference>
<feature type="domain" description="HPt" evidence="11">
    <location>
        <begin position="936"/>
        <end position="1033"/>
    </location>
</feature>
<accession>A0ABT3SZ12</accession>
<dbReference type="CDD" id="cd00082">
    <property type="entry name" value="HisKA"/>
    <property type="match status" value="1"/>
</dbReference>
<dbReference type="Pfam" id="PF02518">
    <property type="entry name" value="HATPase_c"/>
    <property type="match status" value="1"/>
</dbReference>
<dbReference type="PROSITE" id="PS50110">
    <property type="entry name" value="RESPONSE_REGULATORY"/>
    <property type="match status" value="2"/>
</dbReference>
<dbReference type="SMART" id="SM00073">
    <property type="entry name" value="HPT"/>
    <property type="match status" value="1"/>
</dbReference>
<evidence type="ECO:0000259" key="11">
    <source>
        <dbReference type="PROSITE" id="PS50894"/>
    </source>
</evidence>
<evidence type="ECO:0000313" key="12">
    <source>
        <dbReference type="EMBL" id="MCX2975213.1"/>
    </source>
</evidence>
<feature type="domain" description="Response regulatory" evidence="10">
    <location>
        <begin position="780"/>
        <end position="899"/>
    </location>
</feature>
<dbReference type="PROSITE" id="PS50894">
    <property type="entry name" value="HPT"/>
    <property type="match status" value="1"/>
</dbReference>
<dbReference type="CDD" id="cd17546">
    <property type="entry name" value="REC_hyHK_CKI1_RcsC-like"/>
    <property type="match status" value="2"/>
</dbReference>
<dbReference type="InterPro" id="IPR001789">
    <property type="entry name" value="Sig_transdc_resp-reg_receiver"/>
</dbReference>
<keyword evidence="8" id="KW-1133">Transmembrane helix</keyword>
<dbReference type="PANTHER" id="PTHR45339:SF5">
    <property type="entry name" value="HISTIDINE KINASE"/>
    <property type="match status" value="1"/>
</dbReference>
<dbReference type="InterPro" id="IPR025293">
    <property type="entry name" value="YfiR/HmsC-like"/>
</dbReference>
<dbReference type="InterPro" id="IPR004358">
    <property type="entry name" value="Sig_transdc_His_kin-like_C"/>
</dbReference>
<evidence type="ECO:0000256" key="5">
    <source>
        <dbReference type="PROSITE-ProRule" id="PRU00110"/>
    </source>
</evidence>
<dbReference type="SUPFAM" id="SSF52172">
    <property type="entry name" value="CheY-like"/>
    <property type="match status" value="2"/>
</dbReference>
<dbReference type="InterPro" id="IPR005467">
    <property type="entry name" value="His_kinase_dom"/>
</dbReference>
<dbReference type="SUPFAM" id="SSF47384">
    <property type="entry name" value="Homodimeric domain of signal transducing histidine kinase"/>
    <property type="match status" value="1"/>
</dbReference>
<dbReference type="Gene3D" id="1.20.120.160">
    <property type="entry name" value="HPT domain"/>
    <property type="match status" value="1"/>
</dbReference>
<name>A0ABT3SZ12_9GAMM</name>
<feature type="domain" description="Response regulatory" evidence="10">
    <location>
        <begin position="637"/>
        <end position="758"/>
    </location>
</feature>
<dbReference type="Pfam" id="PF13689">
    <property type="entry name" value="DUF4154"/>
    <property type="match status" value="1"/>
</dbReference>
<dbReference type="InterPro" id="IPR036641">
    <property type="entry name" value="HPT_dom_sf"/>
</dbReference>
<dbReference type="Gene3D" id="1.10.287.130">
    <property type="match status" value="1"/>
</dbReference>
<protein>
    <recommendedName>
        <fullName evidence="2">histidine kinase</fullName>
        <ecNumber evidence="2">2.7.13.3</ecNumber>
    </recommendedName>
</protein>
<dbReference type="Gene3D" id="3.40.50.2300">
    <property type="match status" value="2"/>
</dbReference>